<dbReference type="Proteomes" id="UP000283530">
    <property type="component" value="Unassembled WGS sequence"/>
</dbReference>
<protein>
    <submittedName>
        <fullName evidence="9">Putative nuclease HARBI1</fullName>
    </submittedName>
</protein>
<comment type="similarity">
    <text evidence="3">Belongs to the HARBI1 family.</text>
</comment>
<gene>
    <name evidence="9" type="ORF">CKAN_02664500</name>
</gene>
<evidence type="ECO:0000256" key="5">
    <source>
        <dbReference type="ARBA" id="ARBA00022723"/>
    </source>
</evidence>
<dbReference type="EMBL" id="QPKB01000012">
    <property type="protein sequence ID" value="RWR97224.1"/>
    <property type="molecule type" value="Genomic_DNA"/>
</dbReference>
<keyword evidence="10" id="KW-1185">Reference proteome</keyword>
<sequence>MDIKKKIDQLTIRNFYLMFFKRGDSTIFKFPKYFLIDAGYGNRRGFIGPYRGTRYHLKEFGAQALAPRTASELFNLGHAKLRNVIKRTFGLLKEQFLILTHIPQNYTIKTQVKIVDACAVLHNFIMKRSLNNDDRQDDHQDEANNEESDSQYAYRLQDAMALEMWDANANRIAR</sequence>
<comment type="subcellular location">
    <subcellularLocation>
        <location evidence="2">Nucleus</location>
    </subcellularLocation>
</comment>
<evidence type="ECO:0000313" key="10">
    <source>
        <dbReference type="Proteomes" id="UP000283530"/>
    </source>
</evidence>
<proteinExistence type="inferred from homology"/>
<dbReference type="InterPro" id="IPR027806">
    <property type="entry name" value="HARBI1_dom"/>
</dbReference>
<dbReference type="Pfam" id="PF13359">
    <property type="entry name" value="DDE_Tnp_4"/>
    <property type="match status" value="1"/>
</dbReference>
<evidence type="ECO:0000259" key="8">
    <source>
        <dbReference type="Pfam" id="PF13359"/>
    </source>
</evidence>
<organism evidence="9 10">
    <name type="scientific">Cinnamomum micranthum f. kanehirae</name>
    <dbReference type="NCBI Taxonomy" id="337451"/>
    <lineage>
        <taxon>Eukaryota</taxon>
        <taxon>Viridiplantae</taxon>
        <taxon>Streptophyta</taxon>
        <taxon>Embryophyta</taxon>
        <taxon>Tracheophyta</taxon>
        <taxon>Spermatophyta</taxon>
        <taxon>Magnoliopsida</taxon>
        <taxon>Magnoliidae</taxon>
        <taxon>Laurales</taxon>
        <taxon>Lauraceae</taxon>
        <taxon>Cinnamomum</taxon>
    </lineage>
</organism>
<accession>A0A3S3PT97</accession>
<evidence type="ECO:0000313" key="9">
    <source>
        <dbReference type="EMBL" id="RWR97224.1"/>
    </source>
</evidence>
<dbReference type="GO" id="GO:0016787">
    <property type="term" value="F:hydrolase activity"/>
    <property type="evidence" value="ECO:0007669"/>
    <property type="project" value="UniProtKB-KW"/>
</dbReference>
<dbReference type="PANTHER" id="PTHR22930:SF228">
    <property type="entry name" value="PROTEIN ALP1-LIKE"/>
    <property type="match status" value="1"/>
</dbReference>
<evidence type="ECO:0000256" key="2">
    <source>
        <dbReference type="ARBA" id="ARBA00004123"/>
    </source>
</evidence>
<feature type="domain" description="DDE Tnp4" evidence="8">
    <location>
        <begin position="30"/>
        <end position="123"/>
    </location>
</feature>
<dbReference type="GO" id="GO:0004518">
    <property type="term" value="F:nuclease activity"/>
    <property type="evidence" value="ECO:0007669"/>
    <property type="project" value="UniProtKB-KW"/>
</dbReference>
<dbReference type="STRING" id="337451.A0A3S3PT97"/>
<name>A0A3S3PT97_9MAGN</name>
<evidence type="ECO:0000256" key="4">
    <source>
        <dbReference type="ARBA" id="ARBA00022722"/>
    </source>
</evidence>
<keyword evidence="6" id="KW-0378">Hydrolase</keyword>
<keyword evidence="7" id="KW-0539">Nucleus</keyword>
<dbReference type="GO" id="GO:0005634">
    <property type="term" value="C:nucleus"/>
    <property type="evidence" value="ECO:0007669"/>
    <property type="project" value="UniProtKB-SubCell"/>
</dbReference>
<keyword evidence="4" id="KW-0540">Nuclease</keyword>
<dbReference type="AlphaFoldDB" id="A0A3S3PT97"/>
<dbReference type="OrthoDB" id="1681765at2759"/>
<dbReference type="InterPro" id="IPR045249">
    <property type="entry name" value="HARBI1-like"/>
</dbReference>
<keyword evidence="5" id="KW-0479">Metal-binding</keyword>
<evidence type="ECO:0000256" key="3">
    <source>
        <dbReference type="ARBA" id="ARBA00006958"/>
    </source>
</evidence>
<comment type="cofactor">
    <cofactor evidence="1">
        <name>a divalent metal cation</name>
        <dbReference type="ChEBI" id="CHEBI:60240"/>
    </cofactor>
</comment>
<evidence type="ECO:0000256" key="7">
    <source>
        <dbReference type="ARBA" id="ARBA00023242"/>
    </source>
</evidence>
<comment type="caution">
    <text evidence="9">The sequence shown here is derived from an EMBL/GenBank/DDBJ whole genome shotgun (WGS) entry which is preliminary data.</text>
</comment>
<dbReference type="GO" id="GO:0046872">
    <property type="term" value="F:metal ion binding"/>
    <property type="evidence" value="ECO:0007669"/>
    <property type="project" value="UniProtKB-KW"/>
</dbReference>
<evidence type="ECO:0000256" key="1">
    <source>
        <dbReference type="ARBA" id="ARBA00001968"/>
    </source>
</evidence>
<reference evidence="9 10" key="1">
    <citation type="journal article" date="2019" name="Nat. Plants">
        <title>Stout camphor tree genome fills gaps in understanding of flowering plant genome evolution.</title>
        <authorList>
            <person name="Chaw S.M."/>
            <person name="Liu Y.C."/>
            <person name="Wu Y.W."/>
            <person name="Wang H.Y."/>
            <person name="Lin C.I."/>
            <person name="Wu C.S."/>
            <person name="Ke H.M."/>
            <person name="Chang L.Y."/>
            <person name="Hsu C.Y."/>
            <person name="Yang H.T."/>
            <person name="Sudianto E."/>
            <person name="Hsu M.H."/>
            <person name="Wu K.P."/>
            <person name="Wang L.N."/>
            <person name="Leebens-Mack J.H."/>
            <person name="Tsai I.J."/>
        </authorList>
    </citation>
    <scope>NUCLEOTIDE SEQUENCE [LARGE SCALE GENOMIC DNA]</scope>
    <source>
        <strain evidence="10">cv. Chaw 1501</strain>
        <tissue evidence="9">Young leaves</tissue>
    </source>
</reference>
<dbReference type="PANTHER" id="PTHR22930">
    <property type="match status" value="1"/>
</dbReference>
<evidence type="ECO:0000256" key="6">
    <source>
        <dbReference type="ARBA" id="ARBA00022801"/>
    </source>
</evidence>